<dbReference type="PANTHER" id="PTHR42759">
    <property type="entry name" value="MOXR FAMILY PROTEIN"/>
    <property type="match status" value="1"/>
</dbReference>
<organism evidence="2 3">
    <name type="scientific">Sphaerisporangium album</name>
    <dbReference type="NCBI Taxonomy" id="509200"/>
    <lineage>
        <taxon>Bacteria</taxon>
        <taxon>Bacillati</taxon>
        <taxon>Actinomycetota</taxon>
        <taxon>Actinomycetes</taxon>
        <taxon>Streptosporangiales</taxon>
        <taxon>Streptosporangiaceae</taxon>
        <taxon>Sphaerisporangium</taxon>
    </lineage>
</organism>
<dbReference type="GO" id="GO:0016887">
    <property type="term" value="F:ATP hydrolysis activity"/>
    <property type="evidence" value="ECO:0007669"/>
    <property type="project" value="InterPro"/>
</dbReference>
<dbReference type="RefSeq" id="WP_114029260.1">
    <property type="nucleotide sequence ID" value="NZ_QOIL01000007.1"/>
</dbReference>
<dbReference type="InterPro" id="IPR027417">
    <property type="entry name" value="P-loop_NTPase"/>
</dbReference>
<proteinExistence type="predicted"/>
<accession>A0A367FKW1</accession>
<dbReference type="Proteomes" id="UP000253094">
    <property type="component" value="Unassembled WGS sequence"/>
</dbReference>
<protein>
    <submittedName>
        <fullName evidence="2">MoxR family ATPase</fullName>
    </submittedName>
</protein>
<dbReference type="InterPro" id="IPR050764">
    <property type="entry name" value="CbbQ/NirQ/NorQ/GpvN"/>
</dbReference>
<dbReference type="InterPro" id="IPR003593">
    <property type="entry name" value="AAA+_ATPase"/>
</dbReference>
<evidence type="ECO:0000313" key="3">
    <source>
        <dbReference type="Proteomes" id="UP000253094"/>
    </source>
</evidence>
<dbReference type="SUPFAM" id="SSF52540">
    <property type="entry name" value="P-loop containing nucleoside triphosphate hydrolases"/>
    <property type="match status" value="1"/>
</dbReference>
<evidence type="ECO:0000259" key="1">
    <source>
        <dbReference type="SMART" id="SM00382"/>
    </source>
</evidence>
<dbReference type="SMART" id="SM00382">
    <property type="entry name" value="AAA"/>
    <property type="match status" value="1"/>
</dbReference>
<dbReference type="Gene3D" id="3.40.50.300">
    <property type="entry name" value="P-loop containing nucleotide triphosphate hydrolases"/>
    <property type="match status" value="1"/>
</dbReference>
<feature type="domain" description="AAA+ ATPase" evidence="1">
    <location>
        <begin position="58"/>
        <end position="254"/>
    </location>
</feature>
<keyword evidence="3" id="KW-1185">Reference proteome</keyword>
<sequence>MTDETLLDELLSAVDDMRDADSPEPSGAASTRRGDVRDGRVYVASELIRTAVKVAIVTGRPLLLSGAPGCGKSSLASYVARNLGLAYHEFTVTDGAQPQELLYSVDTVRRFNDAQLGHLRTRGGDGALNEYIEPGPLWWCLNPETARLRGARDGAAASTASPPLHLPGHTPGRPGAVLLIDEIDKADSSFCNGLLVPLGSRQFFVSAIDTLVTAAESQVPGSPLVMITTNNERDLPDAFIRRCVALSIPTPTQEKLVEVASRHFGGQAERPETRRQIEILAARMVGDQNGGDTAPQASIAEFLDLVQTLLSLKIDIDSEEWGVVQELIIEKRDVRGSRVLEW</sequence>
<evidence type="ECO:0000313" key="2">
    <source>
        <dbReference type="EMBL" id="RCG30462.1"/>
    </source>
</evidence>
<name>A0A367FKW1_9ACTN</name>
<dbReference type="GO" id="GO:0005524">
    <property type="term" value="F:ATP binding"/>
    <property type="evidence" value="ECO:0007669"/>
    <property type="project" value="InterPro"/>
</dbReference>
<comment type="caution">
    <text evidence="2">The sequence shown here is derived from an EMBL/GenBank/DDBJ whole genome shotgun (WGS) entry which is preliminary data.</text>
</comment>
<dbReference type="EMBL" id="QOIL01000007">
    <property type="protein sequence ID" value="RCG30462.1"/>
    <property type="molecule type" value="Genomic_DNA"/>
</dbReference>
<dbReference type="InterPro" id="IPR011704">
    <property type="entry name" value="ATPase_dyneun-rel_AAA"/>
</dbReference>
<dbReference type="PANTHER" id="PTHR42759:SF1">
    <property type="entry name" value="MAGNESIUM-CHELATASE SUBUNIT CHLD"/>
    <property type="match status" value="1"/>
</dbReference>
<dbReference type="Pfam" id="PF07728">
    <property type="entry name" value="AAA_5"/>
    <property type="match status" value="1"/>
</dbReference>
<dbReference type="OrthoDB" id="9783370at2"/>
<gene>
    <name evidence="2" type="ORF">DQ384_14155</name>
</gene>
<dbReference type="AlphaFoldDB" id="A0A367FKW1"/>
<reference evidence="2 3" key="1">
    <citation type="submission" date="2018-06" db="EMBL/GenBank/DDBJ databases">
        <title>Sphaerisporangium craniellae sp. nov., isolated from a marine sponge in the South China Sea.</title>
        <authorList>
            <person name="Li L."/>
        </authorList>
    </citation>
    <scope>NUCLEOTIDE SEQUENCE [LARGE SCALE GENOMIC DNA]</scope>
    <source>
        <strain evidence="2 3">CCTCC AA 208026</strain>
    </source>
</reference>